<dbReference type="Gene3D" id="3.90.660.10">
    <property type="match status" value="1"/>
</dbReference>
<evidence type="ECO:0000256" key="2">
    <source>
        <dbReference type="ARBA" id="ARBA00004496"/>
    </source>
</evidence>
<evidence type="ECO:0000256" key="8">
    <source>
        <dbReference type="SAM" id="MobiDB-lite"/>
    </source>
</evidence>
<dbReference type="EMBL" id="JBEHCU010005924">
    <property type="protein sequence ID" value="KAL1398361.1"/>
    <property type="molecule type" value="Genomic_DNA"/>
</dbReference>
<feature type="compositionally biased region" description="Acidic residues" evidence="8">
    <location>
        <begin position="236"/>
        <end position="248"/>
    </location>
</feature>
<evidence type="ECO:0000256" key="3">
    <source>
        <dbReference type="ARBA" id="ARBA00005995"/>
    </source>
</evidence>
<dbReference type="SUPFAM" id="SSF51905">
    <property type="entry name" value="FAD/NAD(P)-binding domain"/>
    <property type="match status" value="1"/>
</dbReference>
<evidence type="ECO:0000313" key="10">
    <source>
        <dbReference type="EMBL" id="KAL1398361.1"/>
    </source>
</evidence>
<name>A0ABD1DF97_CULPP</name>
<proteinExistence type="inferred from homology"/>
<dbReference type="InterPro" id="IPR036188">
    <property type="entry name" value="FAD/NAD-bd_sf"/>
</dbReference>
<keyword evidence="11" id="KW-1185">Reference proteome</keyword>
<protein>
    <recommendedName>
        <fullName evidence="9">Amine oxidase domain-containing protein</fullName>
    </recommendedName>
</protein>
<evidence type="ECO:0000313" key="11">
    <source>
        <dbReference type="Proteomes" id="UP001562425"/>
    </source>
</evidence>
<feature type="compositionally biased region" description="Low complexity" evidence="8">
    <location>
        <begin position="263"/>
        <end position="273"/>
    </location>
</feature>
<sequence>MAGLSSANHLAKNGCTDFAILEARNRVGGRIIGIDMGTQKVELGANWIHGVLGNPMFELAMQHGLISIINIPKPHKVVAATEDGRQVPFQTLQEIYEAYVCFLRRCEEYFLCQYLPPPDIHSVGEHINLEAELYLNNVDDQKEKHLKKLIFECLLKRETCITGCHNMDEIDLLELGSYTELQGGNIVLPTGYSSILKPLCDTLPRENIVLSCPVKTIHWKRKAGRAHSGNNNSDTILEEDEEELDSDDSDKTVTEVPIGGKPASAATASTSDTNENSFKHYTSNVQLECDDGTVYEADHVICTLPLGVLKEHGRTMFVPSLPVYKMESIDALLYGTVDKIFLEYDRPFLNAKISEIMFLWEQVEPEPDADQDEYLKANWFKKIYSFSKVSDTLLLGWISGREAEYMETISHEVVAEKCTEILRKFLKDPFIPKPKRCVCTSWHKQPYSCGSYTAIAVGASQDDIENIAQPMYSSPHQSKPSVLFAGEHTHSNFYSTVHGAYLSGRTAAQILLTPDSPQEIVMESDSSDLSSWIQGIALE</sequence>
<dbReference type="PANTHER" id="PTHR10742:SF405">
    <property type="entry name" value="PEROXISOMAL N(1)-ACETYL-SPERMINE_SPERMIDINE OXIDASE"/>
    <property type="match status" value="1"/>
</dbReference>
<feature type="domain" description="Amine oxidase" evidence="9">
    <location>
        <begin position="1"/>
        <end position="224"/>
    </location>
</feature>
<gene>
    <name evidence="10" type="ORF">pipiens_009033</name>
</gene>
<dbReference type="InterPro" id="IPR002937">
    <property type="entry name" value="Amino_oxidase"/>
</dbReference>
<dbReference type="PANTHER" id="PTHR10742">
    <property type="entry name" value="FLAVIN MONOAMINE OXIDASE"/>
    <property type="match status" value="1"/>
</dbReference>
<accession>A0ABD1DF97</accession>
<evidence type="ECO:0000256" key="5">
    <source>
        <dbReference type="ARBA" id="ARBA00022630"/>
    </source>
</evidence>
<reference evidence="10 11" key="1">
    <citation type="submission" date="2024-05" db="EMBL/GenBank/DDBJ databases">
        <title>Culex pipiens pipiens assembly and annotation.</title>
        <authorList>
            <person name="Alout H."/>
            <person name="Durand T."/>
        </authorList>
    </citation>
    <scope>NUCLEOTIDE SEQUENCE [LARGE SCALE GENOMIC DNA]</scope>
    <source>
        <strain evidence="10">HA-2024</strain>
        <tissue evidence="10">Whole body</tissue>
    </source>
</reference>
<keyword evidence="7" id="KW-0560">Oxidoreductase</keyword>
<dbReference type="Proteomes" id="UP001562425">
    <property type="component" value="Unassembled WGS sequence"/>
</dbReference>
<keyword evidence="6" id="KW-0274">FAD</keyword>
<dbReference type="Gene3D" id="3.50.50.60">
    <property type="entry name" value="FAD/NAD(P)-binding domain"/>
    <property type="match status" value="2"/>
</dbReference>
<dbReference type="AlphaFoldDB" id="A0ABD1DF97"/>
<evidence type="ECO:0000256" key="6">
    <source>
        <dbReference type="ARBA" id="ARBA00022827"/>
    </source>
</evidence>
<comment type="subcellular location">
    <subcellularLocation>
        <location evidence="2">Cytoplasm</location>
    </subcellularLocation>
</comment>
<dbReference type="GO" id="GO:0005737">
    <property type="term" value="C:cytoplasm"/>
    <property type="evidence" value="ECO:0007669"/>
    <property type="project" value="UniProtKB-SubCell"/>
</dbReference>
<evidence type="ECO:0000256" key="7">
    <source>
        <dbReference type="ARBA" id="ARBA00023002"/>
    </source>
</evidence>
<feature type="region of interest" description="Disordered" evidence="8">
    <location>
        <begin position="223"/>
        <end position="274"/>
    </location>
</feature>
<dbReference type="Pfam" id="PF01593">
    <property type="entry name" value="Amino_oxidase"/>
    <property type="match status" value="2"/>
</dbReference>
<organism evidence="10 11">
    <name type="scientific">Culex pipiens pipiens</name>
    <name type="common">Northern house mosquito</name>
    <dbReference type="NCBI Taxonomy" id="38569"/>
    <lineage>
        <taxon>Eukaryota</taxon>
        <taxon>Metazoa</taxon>
        <taxon>Ecdysozoa</taxon>
        <taxon>Arthropoda</taxon>
        <taxon>Hexapoda</taxon>
        <taxon>Insecta</taxon>
        <taxon>Pterygota</taxon>
        <taxon>Neoptera</taxon>
        <taxon>Endopterygota</taxon>
        <taxon>Diptera</taxon>
        <taxon>Nematocera</taxon>
        <taxon>Culicoidea</taxon>
        <taxon>Culicidae</taxon>
        <taxon>Culicinae</taxon>
        <taxon>Culicini</taxon>
        <taxon>Culex</taxon>
        <taxon>Culex</taxon>
    </lineage>
</organism>
<comment type="caution">
    <text evidence="10">The sequence shown here is derived from an EMBL/GenBank/DDBJ whole genome shotgun (WGS) entry which is preliminary data.</text>
</comment>
<dbReference type="InterPro" id="IPR050281">
    <property type="entry name" value="Flavin_monoamine_oxidase"/>
</dbReference>
<keyword evidence="5" id="KW-0285">Flavoprotein</keyword>
<dbReference type="SUPFAM" id="SSF54373">
    <property type="entry name" value="FAD-linked reductases, C-terminal domain"/>
    <property type="match status" value="1"/>
</dbReference>
<evidence type="ECO:0000256" key="1">
    <source>
        <dbReference type="ARBA" id="ARBA00001974"/>
    </source>
</evidence>
<comment type="similarity">
    <text evidence="3">Belongs to the flavin monoamine oxidase family.</text>
</comment>
<evidence type="ECO:0000259" key="9">
    <source>
        <dbReference type="Pfam" id="PF01593"/>
    </source>
</evidence>
<comment type="cofactor">
    <cofactor evidence="1">
        <name>FAD</name>
        <dbReference type="ChEBI" id="CHEBI:57692"/>
    </cofactor>
</comment>
<evidence type="ECO:0000256" key="4">
    <source>
        <dbReference type="ARBA" id="ARBA00022490"/>
    </source>
</evidence>
<dbReference type="GO" id="GO:0016491">
    <property type="term" value="F:oxidoreductase activity"/>
    <property type="evidence" value="ECO:0007669"/>
    <property type="project" value="UniProtKB-KW"/>
</dbReference>
<keyword evidence="4" id="KW-0963">Cytoplasm</keyword>
<feature type="domain" description="Amine oxidase" evidence="9">
    <location>
        <begin position="283"/>
        <end position="511"/>
    </location>
</feature>